<keyword evidence="6 7" id="KW-0472">Membrane</keyword>
<dbReference type="AlphaFoldDB" id="A0A439DSN1"/>
<dbReference type="GO" id="GO:0016780">
    <property type="term" value="F:phosphotransferase activity, for other substituted phosphate groups"/>
    <property type="evidence" value="ECO:0007669"/>
    <property type="project" value="TreeGrafter"/>
</dbReference>
<keyword evidence="4 7" id="KW-0812">Transmembrane</keyword>
<feature type="transmembrane region" description="Helical" evidence="7">
    <location>
        <begin position="108"/>
        <end position="127"/>
    </location>
</feature>
<feature type="transmembrane region" description="Helical" evidence="7">
    <location>
        <begin position="133"/>
        <end position="153"/>
    </location>
</feature>
<evidence type="ECO:0000256" key="3">
    <source>
        <dbReference type="ARBA" id="ARBA00022679"/>
    </source>
</evidence>
<evidence type="ECO:0000256" key="2">
    <source>
        <dbReference type="ARBA" id="ARBA00006464"/>
    </source>
</evidence>
<feature type="transmembrane region" description="Helical" evidence="7">
    <location>
        <begin position="64"/>
        <end position="87"/>
    </location>
</feature>
<evidence type="ECO:0000259" key="8">
    <source>
        <dbReference type="Pfam" id="PF02397"/>
    </source>
</evidence>
<feature type="transmembrane region" description="Helical" evidence="7">
    <location>
        <begin position="32"/>
        <end position="52"/>
    </location>
</feature>
<keyword evidence="10" id="KW-1185">Reference proteome</keyword>
<dbReference type="NCBIfam" id="TIGR03025">
    <property type="entry name" value="EPS_sugtrans"/>
    <property type="match status" value="1"/>
</dbReference>
<dbReference type="Pfam" id="PF02397">
    <property type="entry name" value="Bac_transf"/>
    <property type="match status" value="1"/>
</dbReference>
<protein>
    <submittedName>
        <fullName evidence="9">UDP-phosphate galactose phosphotransferase</fullName>
    </submittedName>
</protein>
<evidence type="ECO:0000256" key="6">
    <source>
        <dbReference type="ARBA" id="ARBA00023136"/>
    </source>
</evidence>
<dbReference type="GO" id="GO:0016020">
    <property type="term" value="C:membrane"/>
    <property type="evidence" value="ECO:0007669"/>
    <property type="project" value="UniProtKB-SubCell"/>
</dbReference>
<comment type="subcellular location">
    <subcellularLocation>
        <location evidence="1">Membrane</location>
        <topology evidence="1">Multi-pass membrane protein</topology>
    </subcellularLocation>
</comment>
<evidence type="ECO:0000256" key="5">
    <source>
        <dbReference type="ARBA" id="ARBA00022989"/>
    </source>
</evidence>
<dbReference type="Proteomes" id="UP000287177">
    <property type="component" value="Unassembled WGS sequence"/>
</dbReference>
<feature type="domain" description="Bacterial sugar transferase" evidence="8">
    <location>
        <begin position="306"/>
        <end position="493"/>
    </location>
</feature>
<feature type="transmembrane region" description="Helical" evidence="7">
    <location>
        <begin position="308"/>
        <end position="332"/>
    </location>
</feature>
<gene>
    <name evidence="9" type="ORF">MELE44368_21320</name>
</gene>
<evidence type="ECO:0000256" key="1">
    <source>
        <dbReference type="ARBA" id="ARBA00004141"/>
    </source>
</evidence>
<dbReference type="EMBL" id="ATDN01000019">
    <property type="protein sequence ID" value="RWA19340.1"/>
    <property type="molecule type" value="Genomic_DNA"/>
</dbReference>
<evidence type="ECO:0000256" key="7">
    <source>
        <dbReference type="SAM" id="Phobius"/>
    </source>
</evidence>
<keyword evidence="5 7" id="KW-1133">Transmembrane helix</keyword>
<evidence type="ECO:0000313" key="9">
    <source>
        <dbReference type="EMBL" id="RWA19340.1"/>
    </source>
</evidence>
<accession>A0A439DSN1</accession>
<dbReference type="InterPro" id="IPR003362">
    <property type="entry name" value="Bact_transf"/>
</dbReference>
<evidence type="ECO:0000313" key="10">
    <source>
        <dbReference type="Proteomes" id="UP000287177"/>
    </source>
</evidence>
<organism evidence="9 10">
    <name type="scientific">Mycolicibacterium elephantis DSM 44368</name>
    <dbReference type="NCBI Taxonomy" id="1335622"/>
    <lineage>
        <taxon>Bacteria</taxon>
        <taxon>Bacillati</taxon>
        <taxon>Actinomycetota</taxon>
        <taxon>Actinomycetes</taxon>
        <taxon>Mycobacteriales</taxon>
        <taxon>Mycobacteriaceae</taxon>
        <taxon>Mycolicibacterium</taxon>
    </lineage>
</organism>
<sequence length="500" mass="54599">MFVAEEAYTPAKPRLTKIGTAPGAPWQQSYRLALIVTDVLVVALSLVAAQFVRLGAPDAMSDGAYFPVFSYYSLLSIVVAATWLALLAAYRTRSSRIVGAGVEEYRRVFSATLATVGVIAVGLMILRPEYARGYLAVALPLGLLALLLSRSLCRRILARKRRQGKCVQNVIAVGDARAVRSLVQSLTRGWTYGYAVVGVCLTGRAGGGTLDVPGVGALPVFGDEHHVHDAILKTDADTVALTTTDHFGPEGVRELSWDMDKLGVDLVVSPGVVDVAGPRLSMRPVAGLPLIHVEKPQYSGTKKLQKRAFDVCVSLTVLTCALPVMLLAALAIKLTSNGPVIYRSERIGLDGRPFQMLKFRTMVEGADQELERLLDINESVGGVLFKIREDPRVTKVGKFLRRYSIDELPQFINVLRRDMSVVGPRPPLRREVDTYNDQVRRRLLVLPGITGLWQVSGRSDLSWEDSVRLDLSYVENWSITNDLLIAAKTIRTVAAGSGAY</sequence>
<comment type="caution">
    <text evidence="9">The sequence shown here is derived from an EMBL/GenBank/DDBJ whole genome shotgun (WGS) entry which is preliminary data.</text>
</comment>
<dbReference type="PANTHER" id="PTHR30576">
    <property type="entry name" value="COLANIC BIOSYNTHESIS UDP-GLUCOSE LIPID CARRIER TRANSFERASE"/>
    <property type="match status" value="1"/>
</dbReference>
<dbReference type="InterPro" id="IPR017475">
    <property type="entry name" value="EPS_sugar_tfrase"/>
</dbReference>
<comment type="similarity">
    <text evidence="2">Belongs to the bacterial sugar transferase family.</text>
</comment>
<dbReference type="PANTHER" id="PTHR30576:SF10">
    <property type="entry name" value="SLL5057 PROTEIN"/>
    <property type="match status" value="1"/>
</dbReference>
<reference evidence="9 10" key="1">
    <citation type="submission" date="2013-06" db="EMBL/GenBank/DDBJ databases">
        <title>The draft sequence of the Mycobacterium elephantis genome.</title>
        <authorList>
            <person name="Pettersson F.B."/>
            <person name="Das S."/>
            <person name="Dasgupta S."/>
            <person name="Bhattacharya A."/>
            <person name="Kirsebom L.A."/>
        </authorList>
    </citation>
    <scope>NUCLEOTIDE SEQUENCE [LARGE SCALE GENOMIC DNA]</scope>
    <source>
        <strain evidence="9 10">DSM 44368</strain>
    </source>
</reference>
<proteinExistence type="inferred from homology"/>
<keyword evidence="3 9" id="KW-0808">Transferase</keyword>
<dbReference type="Pfam" id="PF13727">
    <property type="entry name" value="CoA_binding_3"/>
    <property type="match status" value="1"/>
</dbReference>
<name>A0A439DSN1_9MYCO</name>
<evidence type="ECO:0000256" key="4">
    <source>
        <dbReference type="ARBA" id="ARBA00022692"/>
    </source>
</evidence>